<dbReference type="EMBL" id="FXAG01000018">
    <property type="protein sequence ID" value="SMF40628.1"/>
    <property type="molecule type" value="Genomic_DNA"/>
</dbReference>
<dbReference type="AlphaFoldDB" id="A0A1Y6C1I9"/>
<organism evidence="1 2">
    <name type="scientific">Pseudogulbenkiania subflava DSM 22618</name>
    <dbReference type="NCBI Taxonomy" id="1123014"/>
    <lineage>
        <taxon>Bacteria</taxon>
        <taxon>Pseudomonadati</taxon>
        <taxon>Pseudomonadota</taxon>
        <taxon>Betaproteobacteria</taxon>
        <taxon>Neisseriales</taxon>
        <taxon>Chromobacteriaceae</taxon>
        <taxon>Pseudogulbenkiania</taxon>
    </lineage>
</organism>
<sequence>MYLPKHFEAPSSEAMHELMRLAPLATLVASTAAGLEANHIPLRWSPEPAPSGCLRGHVARANPLWRNVTGECEVLAVFHGPDAYVSPGWYPSKRTDGKAVPTWNYVAVHAYGRLRVIDDRDWLREQLTLLTAEHEAGMASPWQLSDAPDDYIDKLLAAVVGIEIVISRLEGKWKASQNQAEANRAGVAAGLSASGDAGAARMAALVVAGTAR</sequence>
<dbReference type="STRING" id="1123014.SAMN02745746_03061"/>
<dbReference type="SUPFAM" id="SSF50475">
    <property type="entry name" value="FMN-binding split barrel"/>
    <property type="match status" value="1"/>
</dbReference>
<reference evidence="2" key="1">
    <citation type="submission" date="2017-04" db="EMBL/GenBank/DDBJ databases">
        <authorList>
            <person name="Varghese N."/>
            <person name="Submissions S."/>
        </authorList>
    </citation>
    <scope>NUCLEOTIDE SEQUENCE [LARGE SCALE GENOMIC DNA]</scope>
    <source>
        <strain evidence="2">DSM 22618</strain>
    </source>
</reference>
<dbReference type="PANTHER" id="PTHR35802">
    <property type="entry name" value="PROTEASE SYNTHASE AND SPORULATION PROTEIN PAI 2"/>
    <property type="match status" value="1"/>
</dbReference>
<dbReference type="Proteomes" id="UP000192920">
    <property type="component" value="Unassembled WGS sequence"/>
</dbReference>
<evidence type="ECO:0000313" key="1">
    <source>
        <dbReference type="EMBL" id="SMF40628.1"/>
    </source>
</evidence>
<dbReference type="Gene3D" id="2.30.110.10">
    <property type="entry name" value="Electron Transport, Fmn-binding Protein, Chain A"/>
    <property type="match status" value="1"/>
</dbReference>
<evidence type="ECO:0000313" key="2">
    <source>
        <dbReference type="Proteomes" id="UP000192920"/>
    </source>
</evidence>
<name>A0A1Y6C1I9_9NEIS</name>
<protein>
    <submittedName>
        <fullName evidence="1">Negative transcriptional regulator, PaiB family</fullName>
    </submittedName>
</protein>
<dbReference type="PIRSF" id="PIRSF010372">
    <property type="entry name" value="PaiB"/>
    <property type="match status" value="1"/>
</dbReference>
<accession>A0A1Y6C1I9</accession>
<gene>
    <name evidence="1" type="ORF">SAMN02745746_03061</name>
</gene>
<dbReference type="InterPro" id="IPR012349">
    <property type="entry name" value="Split_barrel_FMN-bd"/>
</dbReference>
<keyword evidence="2" id="KW-1185">Reference proteome</keyword>
<dbReference type="InterPro" id="IPR007396">
    <property type="entry name" value="TR_PAI2-type"/>
</dbReference>
<dbReference type="PANTHER" id="PTHR35802:SF1">
    <property type="entry name" value="PROTEASE SYNTHASE AND SPORULATION PROTEIN PAI 2"/>
    <property type="match status" value="1"/>
</dbReference>
<dbReference type="RefSeq" id="WP_085277191.1">
    <property type="nucleotide sequence ID" value="NZ_FXAG01000018.1"/>
</dbReference>
<proteinExistence type="predicted"/>
<dbReference type="Pfam" id="PF04299">
    <property type="entry name" value="FMN_bind_2"/>
    <property type="match status" value="1"/>
</dbReference>